<keyword evidence="3" id="KW-1185">Reference proteome</keyword>
<keyword evidence="1" id="KW-0812">Transmembrane</keyword>
<dbReference type="Proteomes" id="UP000029224">
    <property type="component" value="Unassembled WGS sequence"/>
</dbReference>
<evidence type="ECO:0000313" key="2">
    <source>
        <dbReference type="EMBL" id="GAL34924.1"/>
    </source>
</evidence>
<evidence type="ECO:0000313" key="3">
    <source>
        <dbReference type="Proteomes" id="UP000029224"/>
    </source>
</evidence>
<feature type="transmembrane region" description="Helical" evidence="1">
    <location>
        <begin position="51"/>
        <end position="70"/>
    </location>
</feature>
<feature type="transmembrane region" description="Helical" evidence="1">
    <location>
        <begin position="120"/>
        <end position="140"/>
    </location>
</feature>
<dbReference type="AlphaFoldDB" id="A0A090T861"/>
<reference evidence="2 3" key="1">
    <citation type="submission" date="2014-09" db="EMBL/GenBank/DDBJ databases">
        <title>Vibrio maritimus JCM 19240. (C210) whole genome shotgun sequence.</title>
        <authorList>
            <person name="Sawabe T."/>
            <person name="Meirelles P."/>
            <person name="Nakanishi M."/>
            <person name="Sayaka M."/>
            <person name="Hattori M."/>
            <person name="Ohkuma M."/>
        </authorList>
    </citation>
    <scope>NUCLEOTIDE SEQUENCE [LARGE SCALE GENOMIC DNA]</scope>
    <source>
        <strain evidence="2 3">JCM 19240</strain>
    </source>
</reference>
<comment type="caution">
    <text evidence="2">The sequence shown here is derived from an EMBL/GenBank/DDBJ whole genome shotgun (WGS) entry which is preliminary data.</text>
</comment>
<evidence type="ECO:0000256" key="1">
    <source>
        <dbReference type="SAM" id="Phobius"/>
    </source>
</evidence>
<dbReference type="InterPro" id="IPR021552">
    <property type="entry name" value="ArsP_2"/>
</dbReference>
<organism evidence="2 3">
    <name type="scientific">Vibrio maritimus</name>
    <dbReference type="NCBI Taxonomy" id="990268"/>
    <lineage>
        <taxon>Bacteria</taxon>
        <taxon>Pseudomonadati</taxon>
        <taxon>Pseudomonadota</taxon>
        <taxon>Gammaproteobacteria</taxon>
        <taxon>Vibrionales</taxon>
        <taxon>Vibrionaceae</taxon>
        <taxon>Vibrio</taxon>
    </lineage>
</organism>
<keyword evidence="1" id="KW-0472">Membrane</keyword>
<proteinExistence type="predicted"/>
<dbReference type="EMBL" id="BBMT01000005">
    <property type="protein sequence ID" value="GAL34924.1"/>
    <property type="molecule type" value="Genomic_DNA"/>
</dbReference>
<dbReference type="Pfam" id="PF11449">
    <property type="entry name" value="ArsP_2"/>
    <property type="match status" value="1"/>
</dbReference>
<feature type="transmembrane region" description="Helical" evidence="1">
    <location>
        <begin position="91"/>
        <end position="114"/>
    </location>
</feature>
<keyword evidence="1" id="KW-1133">Transmembrane helix</keyword>
<protein>
    <submittedName>
        <fullName evidence="2">Predicted manganese transporter 11 TMS</fullName>
    </submittedName>
</protein>
<accession>A0A090T861</accession>
<dbReference type="NCBIfam" id="NF037962">
    <property type="entry name" value="arsenic_eff"/>
    <property type="match status" value="1"/>
</dbReference>
<reference evidence="2 3" key="2">
    <citation type="submission" date="2014-09" db="EMBL/GenBank/DDBJ databases">
        <authorList>
            <consortium name="NBRP consortium"/>
            <person name="Sawabe T."/>
            <person name="Meirelles P."/>
            <person name="Nakanishi M."/>
            <person name="Sayaka M."/>
            <person name="Hattori M."/>
            <person name="Ohkuma M."/>
        </authorList>
    </citation>
    <scope>NUCLEOTIDE SEQUENCE [LARGE SCALE GENOMIC DNA]</scope>
    <source>
        <strain evidence="2 3">JCM 19240</strain>
    </source>
</reference>
<feature type="transmembrane region" description="Helical" evidence="1">
    <location>
        <begin position="214"/>
        <end position="235"/>
    </location>
</feature>
<gene>
    <name evidence="2" type="ORF">JCM19240_4474</name>
</gene>
<feature type="transmembrane region" description="Helical" evidence="1">
    <location>
        <begin position="147"/>
        <end position="167"/>
    </location>
</feature>
<name>A0A090T861_9VIBR</name>
<sequence length="255" mass="27563">MLHMTNSIVVNGLSVDQFKPKYKRLILPIALTLLLITGETRDVTMNALADAFWAVSTYVAFTLVVYHQVARMMSSQHRMVELYHQSPTYQVLISSLLGALPGCGGAIIVTTQFVAGRVGFGSVVAVLTATMGDAAFLLIASQPSVGLGMMALGVVVGAITGLIVNRIHTNDFLRPNPESKISNMISDLAASIDCCSQNAATPLQHRAINLQGLFWTWLIVPTVAIAFAMSFQIDVNEVLKIQRARLNGSVQYSLL</sequence>